<dbReference type="Pfam" id="PF02210">
    <property type="entry name" value="Laminin_G_2"/>
    <property type="match status" value="1"/>
</dbReference>
<dbReference type="FunFam" id="2.60.40.60:FF:000084">
    <property type="entry name" value="FAT atypical cadherin 3"/>
    <property type="match status" value="1"/>
</dbReference>
<dbReference type="PROSITE" id="PS50026">
    <property type="entry name" value="EGF_3"/>
    <property type="match status" value="4"/>
</dbReference>
<feature type="chain" id="PRO_5023044795" evidence="18">
    <location>
        <begin position="24"/>
        <end position="4984"/>
    </location>
</feature>
<dbReference type="PROSITE" id="PS50268">
    <property type="entry name" value="CADHERIN_2"/>
    <property type="match status" value="34"/>
</dbReference>
<dbReference type="FunFam" id="2.60.40.60:FF:000032">
    <property type="entry name" value="FAT atypical cadherin 1"/>
    <property type="match status" value="1"/>
</dbReference>
<dbReference type="GO" id="GO:0005509">
    <property type="term" value="F:calcium ion binding"/>
    <property type="evidence" value="ECO:0007669"/>
    <property type="project" value="UniProtKB-UniRule"/>
</dbReference>
<dbReference type="FunFam" id="2.60.40.60:FF:000052">
    <property type="entry name" value="FAT atypical cadherin 1"/>
    <property type="match status" value="1"/>
</dbReference>
<feature type="domain" description="Cadherin" evidence="21">
    <location>
        <begin position="716"/>
        <end position="820"/>
    </location>
</feature>
<dbReference type="FunFam" id="2.60.40.60:FF:000089">
    <property type="entry name" value="FAT atypical cadherin 1"/>
    <property type="match status" value="1"/>
</dbReference>
<feature type="domain" description="Cadherin" evidence="21">
    <location>
        <begin position="2180"/>
        <end position="2293"/>
    </location>
</feature>
<feature type="domain" description="Cadherin" evidence="21">
    <location>
        <begin position="3011"/>
        <end position="3117"/>
    </location>
</feature>
<evidence type="ECO:0000256" key="14">
    <source>
        <dbReference type="PROSITE-ProRule" id="PRU00043"/>
    </source>
</evidence>
<dbReference type="InterPro" id="IPR000152">
    <property type="entry name" value="EGF-type_Asp/Asn_hydroxyl_site"/>
</dbReference>
<dbReference type="InterPro" id="IPR013320">
    <property type="entry name" value="ConA-like_dom_sf"/>
</dbReference>
<comment type="caution">
    <text evidence="15">Lacks conserved residue(s) required for the propagation of feature annotation.</text>
</comment>
<evidence type="ECO:0000256" key="18">
    <source>
        <dbReference type="SAM" id="SignalP"/>
    </source>
</evidence>
<evidence type="ECO:0000259" key="20">
    <source>
        <dbReference type="PROSITE" id="PS50026"/>
    </source>
</evidence>
<evidence type="ECO:0000256" key="13">
    <source>
        <dbReference type="ARBA" id="ARBA00023180"/>
    </source>
</evidence>
<dbReference type="InterPro" id="IPR020894">
    <property type="entry name" value="Cadherin_CS"/>
</dbReference>
<dbReference type="FunFam" id="2.60.40.60:FF:000037">
    <property type="entry name" value="FAT atypical cadherin 1"/>
    <property type="match status" value="1"/>
</dbReference>
<feature type="domain" description="Cadherin" evidence="21">
    <location>
        <begin position="274"/>
        <end position="365"/>
    </location>
</feature>
<feature type="domain" description="EGF-like" evidence="20">
    <location>
        <begin position="4389"/>
        <end position="4426"/>
    </location>
</feature>
<feature type="region of interest" description="Disordered" evidence="16">
    <location>
        <begin position="4634"/>
        <end position="4655"/>
    </location>
</feature>
<keyword evidence="7" id="KW-0677">Repeat</keyword>
<accession>A0A5A9PKV5</accession>
<dbReference type="FunFam" id="2.60.40.60:FF:000066">
    <property type="entry name" value="FAT atypical cadherin 1"/>
    <property type="match status" value="1"/>
</dbReference>
<keyword evidence="23" id="KW-1185">Reference proteome</keyword>
<feature type="domain" description="Cadherin" evidence="21">
    <location>
        <begin position="3125"/>
        <end position="3223"/>
    </location>
</feature>
<feature type="compositionally biased region" description="Polar residues" evidence="16">
    <location>
        <begin position="1660"/>
        <end position="1671"/>
    </location>
</feature>
<dbReference type="PROSITE" id="PS00232">
    <property type="entry name" value="CADHERIN_1"/>
    <property type="match status" value="14"/>
</dbReference>
<dbReference type="CDD" id="cd11304">
    <property type="entry name" value="Cadherin_repeat"/>
    <property type="match status" value="34"/>
</dbReference>
<feature type="domain" description="Cadherin" evidence="21">
    <location>
        <begin position="2496"/>
        <end position="2596"/>
    </location>
</feature>
<dbReference type="Pfam" id="PF07645">
    <property type="entry name" value="EGF_CA"/>
    <property type="match status" value="1"/>
</dbReference>
<dbReference type="InterPro" id="IPR002126">
    <property type="entry name" value="Cadherin-like_dom"/>
</dbReference>
<dbReference type="FunFam" id="2.10.25.10:FF:000057">
    <property type="entry name" value="protocadherin Fat 1 isoform X2"/>
    <property type="match status" value="1"/>
</dbReference>
<evidence type="ECO:0000256" key="8">
    <source>
        <dbReference type="ARBA" id="ARBA00022837"/>
    </source>
</evidence>
<dbReference type="FunFam" id="2.60.120.200:FF:000024">
    <property type="entry name" value="FAT atypical cadherin 1"/>
    <property type="match status" value="1"/>
</dbReference>
<feature type="domain" description="Cadherin" evidence="21">
    <location>
        <begin position="3224"/>
        <end position="3333"/>
    </location>
</feature>
<sequence>MQNHVTSLLVALLLLCSCTRNQSLDTTPIPQFTQSVYNATIYENSAAKTYVENLVKMGIYITDPTWEIRYKIVSGDNENLFKAEEYLLGDFSFLRIRTKGGSSAILNREVKDNYILTVKAMDKNSNAEARTRVRIQVLDTNDLRPLFSPTSYSISLPENTAIRASVAKVMATDADIGTNGEYYYSFRDWTDMFSVHPTSGVVTLTGKLDFSETKQFELEILAVDRGMKLYGSSGFSSMAKLTVRVEQANEYAPVITAVTLAPSDTDKDPTYAIVTVEDNDQGANGEIASLSVVAGDPLQQFKAMRTNPGSKEYKIKAVKQVDWDSQPFGYNLTLQAKDKGSPPQFSSAKVIHVTSPHFKVGPPKFTEAEYRVNVSEFAPLHTPVVLITAVPKYPQLKYAFKHKLAKNHFAINADSGLITTAGPLHADSVARYELEVVTSDRKAAAKVIIDVIDVNNNAPEFKQTSHRSSVDENMPIGTSVLTVKATDLDSGENGYVTYSIANANPQPFVIDYFSGVVSSSEVLDYELMARIYTLKVRASDWGTPFRREVETQVTVMLNNLNDNKPLFENVDCDVTVPRDHGVGEQITTVSAIDSDELQLVRYTIKAGNDLNVFDLNPNSGVLSLKQPLSEGEASKVSLHNLKIIASDGEHETQPMFLNVTVVTARKPVQVKCVDTGVASMLAEKLLQGTKLHSQTEPEDNFQDIPLVNRFAPQFADTFPSVIEVKEDLPVGARIVHLSASDSDSGFNGKVVYVISGGDSGSRFVIDMDSGWLKVFTPLDRETTDHYTLNITAYDLGIPQKSSSRLLDVRILDANDNGPQFLQDAYSVEISESTAVGTEIIQVEAKDKDLGDKGMVRYSILADTDQFAIDAETGVVTVKKPLDREVQPSFVLKIAARDQASAEPQLISTVSLKVTLEDVNDNPPKFIPPNYQVRVREDLPIGTVILWLEAHDPDVGPSSQVRYSLVENGDGKFEVDKLSGAVRIVQSLDYEKKQVYSLTARAKDKGKPISLSSSCHIELQVVDVNENLYRPLFPSFVDKGFIKEDVPVGTSVMKISAQDEDKGRDGEIRYSIRDGSGLGIFTIDEETGGPYQEGPLIRVSSGGEERPQILNVIFKQTDPLTARLQGLCDNMRCLEERVRGFHKACAVPSMYSCITKAKPPSFFYGRESFARLNRRTVDTAECNAAHMARAPNGCNVFRLQGVIRTQELLDHETAPHYWLTVYATDRGVVPLSSFVEVYIEVQDVNDNAPQTSEPVYYPSVMENSAKDVSIIQIEAFDPDTRSREKLSFKITSGNPQGFFSINPKTGLVTTTSRKLDREQQDEHILEITVSDQGVPNKSTTARVIVKVLDENDNKPEFMEKVYKIKLAERENTEERSLKRDPVYRVIASDRDEGPNAEISYSIEGGDEEGKFFIEPKTGFVSAKMPSNPEVYDILTIKAVDNGRPQKSATCRLHIEWIPKPEPSAAPLAFDEPFYSFSVMESDPVTHMVGFITMETVETPVWFEITGGNSDSRFEVGKASGTVIVARALDAEQKSHYNLTVNATDGYRSVSTQRIVPTCSDLPLGVSAVPRQIVIQKLRSQVAVFLREPATISSATRAVTSVATAPMTTHVSSVSDMGNSANIVIQKLRSRVAVFLREPATISSATRAVTSVATAPMTTHVSSVSDMGNSANVNPPAKCSRADRTPIRSSERSPTGGGIPSGFSRTHIGNDDPFDINSGSCAPTGGTPEAEVEGETFTPSANFSREGTLTGRLQGEQHRARTITARALIGRRSHTLLDCARRSDLTPWRGVRSYTYDSCHHSQTDSACRCPARQMVSSASRRTTPRGNGEADCPLRHPVQSLGAQELPTLSRWLMRAVLIKVIDTNNHRPQFSKPKYEVNVPEDTPPDTEVLQITATDQDEKNKLTFTLLSSTDPFSLRKFRLDPGTGVLYTAERLDHETMHQHTLTVMVRDQDIPVKRNLVRVIVNVQDTNDNAPWFSGSPYVGRVFESASIGSAVLQVTALDKDKGQNAEIVYSIESGNVANSFAIDPILGTITVAKELDRSNKNQFELILKATDKGTPALSATAAVDITVTISDNAIPKFTEKEFSAEVSETALPGTFVSLVSATSQSSVFYQIKDGNVNGAFDINPNSGVVVTHSVLDYETIPSYKLTIQGTNMAGLASNATLVIHLKDENDNAPAFIQDEFIGMISESSPVNSVVLTKDNTPLVIRALDSDRDVNSRLVYQIVEPFAHNYFAIDSSTGSIRTVSELDSEQRSLFRFSVQVHDMGVPRHFSEIPANVTIEIIDVNDCPPQFSQDMLETTVLLPTYKGVEVIKVNATDADSGANSRLFYSIVEGNIGDKFKMDPVTGVITIQNVTQLRSRYELRVRVSDGRFSKTALVKINVRENKESNLRFTQESYKASVPENSVEQKTLAVIAAVGNRVNEPLFYTILNPDKRFKISRTSGVLSSTGVPFDREEQGTFDIVVEVTREDKLSDMAHVLVTVTIADVNDNPPVFVNLPYQALVQVDTQVGHVIKQVTATDGDIDRNAEITYHLQELNEYVQISTDGEISLRKKLEKDQVDTEFVITILARDGGEPALSSTVDVPILVANKAIPVFEKAFYSLEIPENIQLLTPIVHIQANDSEGPRIVYTITEGDPLNQFSINFNTGVIQVVKSLDFEEHPAYKLSVRATDSLTGAKAEVFVDIILEDINDNPPVFHTESHNASLSEALVIGTSVLQVSATDDDNGNNKILFYQFVEDKDKSSDYFSIDRDTGTIWTARMLDHEEKSSHKLTVRAVDGGVPALSSEVTVLIDVTDLNDNAPAFSQNLYEATVSEVAPRGHFVTQVQASDADSSDSGRLEFSIISGNEEQNFEVDPKSGVIVISNHRKPHMESLYNLNVSVSDGVFRSSAIVKVNVMSANFHNPNFNQLDYVVELLENSPVGTMVVEAQATDEDLGTYGRLTYHIVNDIAKDKFSISEKGEIFTLESLDRENALEKVIPISLIAKDGGGKVGFCTVNVILTDVNDNAPQFRAVDYTVNVASDLPRGTTILKIAASDIDEGSNADINYSIEADADNVEENFEIHQFSGVIVTKESLIGLENQLYTFLVRAKDGGNPTKSSVVPVYVRILVPEAPVPKFIESHYRFAIDEDLPLGSEIDVIQVESDQPVFYSLVKGNTPESNHDEVFMVDPDSGSLKLEKKLDHESTKWYQLTLQAQSEYEGNKIASSVDISIQVKDVNDNQPLFESNPYEAFVVENLPGGTSVMQVKATDLDLGTNGQLVYNLDTNQESADIVELFAINSETGWITTLKELDREKSNKYTVSVLATDRGDKTQLTANTKVDVTVVDLNDNPPRFTAEIYKGTVSEDDPPGGVIAILSTTDLDMEDNNKHISYFITGGDPLGQFVIEHTQGEWKVSVRKLLDREERDNYLLNITATDGTFTAKAVVEVKVLDANDNSPICEKSLYMEAVPEDSPAGRLILQVSATDADIRSNAQISYELHGSGSEHFSIDSETGELKTLLPLDREEEEVHKLKVRALDGGGRFCEADVEITVEDVNDNAPLFTSDPYTFTVFENTEINTPVARLYASDLDKGSNAEIFYSLLDSADGVFSIEEETGIVHLSRPLDRELQSLYTLRARATDRGSPRRLSSLTTVSISILDINDNPPVFERREYTATVAEDVSMGTQLLRVHATSRDTEAGAEITYTIINGNERGAFRVDPHTGGIFVIEPLDYETAHEFYLTVEATDGGTPSLSDMATVNINLTDVNDNSPIFNQDMYSAVISEDAELGKTVLTVMADDADGPSSNQVRFSIIDGNQGSPFTIDPVRGEVKVARQLDREKTSGYTLTVLASDNGSTARSSNATVNIDVSDINDNPPVFSQANYSIIIQENQPVGTSLLQLTVSDRDASHNGPPFTFSIVSGIDGGAFDITPQGALVSAATLSRQAQEFYLLQVQVTDSGRPPLFSTAFVSVRMIEESIYPPSILPLDIFITAATDEYSGGVLGKIHATDQDVYDTLTYSLAPDSSSTSQNSGLFSVSPADGKLVARGNLDAGQYALNITVTDGRFTAAARVNIHVRQVTAQALDNSIAVRFAAIAPEEFIGDYWRNFLRALRNIAGVRRGDVQLVSLQPAADASGDLEVLLTLERSGSPFQPQEVVYRKLNASVGVIEEMTGVRIVRVVKKLCARLDCPLSFCQEAVSLETGAVSAYSTARISFVTPRYIRAAKCLCEERQSLTFSGSGYARYRLMENENKEEMKLSLRLRTFSTHATVMYAKGTDYSILEIVNGRLQYKFDCGSGPGVVSVHSTQVSDGQWHTVSLEVDGNYARLVLDEVHAASGTAPGTLRTLNLDSSIFFGGNARPAAGSGRMVVNGLHGCLEGIVFNGRELPLSWVRGTHSVLEELVDAAPGCSLSAPVQGCSSNPCTNGGTCSSLPNGGYFCKCTAAFMGTHCEVTISPCASNPCLYGGTCIPRGGDFYCQCRGQYSGQRCQLGPYCTDNPCKNSGKCIDSLDGPVCECEPGFQGDRCLSDVDECLKNPCSNGGHCQNMYGSFRCNCSAGYSGTHCELRSEIRNEFVSTSWNIGLEEVIGIGVFVASILFLVLLFILIRKRMCRRSKSKPDDDDKLGLRAAPHAFLHRPYFDAKLNKNIYSDVPPQVPVRPISYTPSIPSDSRNNLDRNSFEGSAIPEHPEFSTFNPDSVHGHRKTVAVCSVAPNLPPPPPSNSVSDSDSIQKPSWDYDYDAKMVDLDSCLNKKPVEDSACHPYNTRGSMSEVQSLSSFQSESCDDNGYHWDTSDWMPSIQLPGIQEFPQYEVGESPPILYTDPALLDSDYYPGGFDIESDFPPPPDHYPAHDDLPPPPPVPEYGECYDTLQSTTRAPNSTPSSPGGSGIRQRPPLPQLYSLTQYLPQHHYSSDAEPQSNPSSTITSSITGGYRRGGYPLSYGSDFNPPAADNMSLSLYTSTASCSDMSACCEESEVMMSDFESGGEEEGTPLQRLVIPPLDSHHPQQHTEV</sequence>
<feature type="disulfide bond" evidence="15">
    <location>
        <begin position="4491"/>
        <end position="4500"/>
    </location>
</feature>
<dbReference type="PROSITE" id="PS01186">
    <property type="entry name" value="EGF_2"/>
    <property type="match status" value="2"/>
</dbReference>
<evidence type="ECO:0000256" key="1">
    <source>
        <dbReference type="ARBA" id="ARBA00004162"/>
    </source>
</evidence>
<dbReference type="PROSITE" id="PS00022">
    <property type="entry name" value="EGF_1"/>
    <property type="match status" value="4"/>
</dbReference>
<feature type="signal peptide" evidence="18">
    <location>
        <begin position="1"/>
        <end position="23"/>
    </location>
</feature>
<feature type="domain" description="Cadherin" evidence="21">
    <location>
        <begin position="1251"/>
        <end position="1356"/>
    </location>
</feature>
<dbReference type="CDD" id="cd00110">
    <property type="entry name" value="LamG"/>
    <property type="match status" value="1"/>
</dbReference>
<feature type="domain" description="Cadherin" evidence="21">
    <location>
        <begin position="2907"/>
        <end position="3010"/>
    </location>
</feature>
<dbReference type="PROSITE" id="PS00010">
    <property type="entry name" value="ASX_HYDROXYL"/>
    <property type="match status" value="1"/>
</dbReference>
<feature type="domain" description="Cadherin" evidence="21">
    <location>
        <begin position="2805"/>
        <end position="2906"/>
    </location>
</feature>
<feature type="domain" description="Cadherin" evidence="21">
    <location>
        <begin position="366"/>
        <end position="461"/>
    </location>
</feature>
<evidence type="ECO:0000256" key="12">
    <source>
        <dbReference type="ARBA" id="ARBA00023157"/>
    </source>
</evidence>
<dbReference type="SUPFAM" id="SSF49899">
    <property type="entry name" value="Concanavalin A-like lectins/glucanases"/>
    <property type="match status" value="1"/>
</dbReference>
<dbReference type="FunFam" id="2.60.40.60:FF:000024">
    <property type="entry name" value="FAT atypical cadherin 3"/>
    <property type="match status" value="1"/>
</dbReference>
<evidence type="ECO:0000256" key="17">
    <source>
        <dbReference type="SAM" id="Phobius"/>
    </source>
</evidence>
<evidence type="ECO:0000256" key="4">
    <source>
        <dbReference type="ARBA" id="ARBA00022536"/>
    </source>
</evidence>
<feature type="domain" description="Cadherin" evidence="21">
    <location>
        <begin position="926"/>
        <end position="1032"/>
    </location>
</feature>
<dbReference type="FunFam" id="2.60.40.60:FF:000059">
    <property type="entry name" value="FAT atypical cadherin 3"/>
    <property type="match status" value="1"/>
</dbReference>
<dbReference type="Gene3D" id="2.60.120.200">
    <property type="match status" value="1"/>
</dbReference>
<evidence type="ECO:0000259" key="21">
    <source>
        <dbReference type="PROSITE" id="PS50268"/>
    </source>
</evidence>
<dbReference type="SMART" id="SM00112">
    <property type="entry name" value="CA"/>
    <property type="match status" value="34"/>
</dbReference>
<feature type="domain" description="Cadherin" evidence="21">
    <location>
        <begin position="3646"/>
        <end position="3750"/>
    </location>
</feature>
<feature type="disulfide bond" evidence="15">
    <location>
        <begin position="4529"/>
        <end position="4538"/>
    </location>
</feature>
<dbReference type="Pfam" id="PF00028">
    <property type="entry name" value="Cadherin"/>
    <property type="match status" value="30"/>
</dbReference>
<dbReference type="InterPro" id="IPR000742">
    <property type="entry name" value="EGF"/>
</dbReference>
<keyword evidence="4 15" id="KW-0245">EGF-like domain</keyword>
<feature type="domain" description="Cadherin" evidence="21">
    <location>
        <begin position="821"/>
        <end position="925"/>
    </location>
</feature>
<keyword evidence="6 18" id="KW-0732">Signal</keyword>
<evidence type="ECO:0000256" key="5">
    <source>
        <dbReference type="ARBA" id="ARBA00022692"/>
    </source>
</evidence>
<dbReference type="FunFam" id="2.60.40.60:FF:000035">
    <property type="entry name" value="Protocadherin Fat 3"/>
    <property type="match status" value="1"/>
</dbReference>
<feature type="region of interest" description="Disordered" evidence="16">
    <location>
        <begin position="1660"/>
        <end position="1708"/>
    </location>
</feature>
<dbReference type="GO" id="GO:0005886">
    <property type="term" value="C:plasma membrane"/>
    <property type="evidence" value="ECO:0007669"/>
    <property type="project" value="UniProtKB-SubCell"/>
</dbReference>
<feature type="domain" description="Cadherin" evidence="21">
    <location>
        <begin position="1871"/>
        <end position="1976"/>
    </location>
</feature>
<feature type="domain" description="EGF-like" evidence="20">
    <location>
        <begin position="4428"/>
        <end position="4464"/>
    </location>
</feature>
<dbReference type="FunFam" id="2.10.25.10:FF:000154">
    <property type="entry name" value="FAT atypical cadherin 1"/>
    <property type="match status" value="1"/>
</dbReference>
<feature type="disulfide bond" evidence="15">
    <location>
        <begin position="4454"/>
        <end position="4463"/>
    </location>
</feature>
<dbReference type="FunFam" id="2.60.40.60:FF:000061">
    <property type="entry name" value="FAT atypical cadherin 3"/>
    <property type="match status" value="2"/>
</dbReference>
<feature type="region of interest" description="Disordered" evidence="16">
    <location>
        <begin position="4882"/>
        <end position="4902"/>
    </location>
</feature>
<feature type="domain" description="Cadherin" evidence="21">
    <location>
        <begin position="3976"/>
        <end position="4075"/>
    </location>
</feature>
<keyword evidence="12 15" id="KW-1015">Disulfide bond</keyword>
<feature type="domain" description="Cadherin" evidence="21">
    <location>
        <begin position="3856"/>
        <end position="3960"/>
    </location>
</feature>
<feature type="domain" description="Cadherin" evidence="21">
    <location>
        <begin position="3751"/>
        <end position="3855"/>
    </location>
</feature>
<feature type="domain" description="Cadherin" evidence="21">
    <location>
        <begin position="3334"/>
        <end position="3438"/>
    </location>
</feature>
<keyword evidence="9" id="KW-0130">Cell adhesion</keyword>
<dbReference type="FunFam" id="2.60.40.60:FF:000107">
    <property type="entry name" value="FAT atypical cadherin 1"/>
    <property type="match status" value="1"/>
</dbReference>
<dbReference type="FunFam" id="2.60.40.60:FF:000161">
    <property type="entry name" value="FAT atypical cadherin 1"/>
    <property type="match status" value="1"/>
</dbReference>
<feature type="domain" description="EGF-like" evidence="20">
    <location>
        <begin position="4503"/>
        <end position="4539"/>
    </location>
</feature>
<dbReference type="FunFam" id="2.60.40.60:FF:000013">
    <property type="entry name" value="Cadherin EGF LAG seven-pass G-type receptor"/>
    <property type="match status" value="3"/>
</dbReference>
<dbReference type="FunFam" id="2.60.40.60:FF:000051">
    <property type="entry name" value="FAT atypical cadherin 1"/>
    <property type="match status" value="1"/>
</dbReference>
<dbReference type="Gene3D" id="2.10.25.10">
    <property type="entry name" value="Laminin"/>
    <property type="match status" value="4"/>
</dbReference>
<dbReference type="FunFam" id="2.60.40.60:FF:000033">
    <property type="entry name" value="FAT atypical cadherin 1"/>
    <property type="match status" value="1"/>
</dbReference>
<dbReference type="PROSITE" id="PS50025">
    <property type="entry name" value="LAM_G_DOMAIN"/>
    <property type="match status" value="1"/>
</dbReference>
<feature type="domain" description="Cadherin" evidence="21">
    <location>
        <begin position="462"/>
        <end position="567"/>
    </location>
</feature>
<dbReference type="PROSITE" id="PS01187">
    <property type="entry name" value="EGF_CA"/>
    <property type="match status" value="1"/>
</dbReference>
<dbReference type="InterPro" id="IPR015919">
    <property type="entry name" value="Cadherin-like_sf"/>
</dbReference>
<proteinExistence type="predicted"/>
<feature type="domain" description="Cadherin" evidence="21">
    <location>
        <begin position="2698"/>
        <end position="2804"/>
    </location>
</feature>
<dbReference type="InterPro" id="IPR001791">
    <property type="entry name" value="Laminin_G"/>
</dbReference>
<dbReference type="GO" id="GO:0007156">
    <property type="term" value="P:homophilic cell adhesion via plasma membrane adhesion molecules"/>
    <property type="evidence" value="ECO:0007669"/>
    <property type="project" value="InterPro"/>
</dbReference>
<keyword evidence="3" id="KW-1003">Cell membrane</keyword>
<dbReference type="InterPro" id="IPR018097">
    <property type="entry name" value="EGF_Ca-bd_CS"/>
</dbReference>
<feature type="domain" description="Cadherin" evidence="21">
    <location>
        <begin position="2309"/>
        <end position="2393"/>
    </location>
</feature>
<dbReference type="SUPFAM" id="SSF49313">
    <property type="entry name" value="Cadherin-like"/>
    <property type="match status" value="35"/>
</dbReference>
<comment type="subcellular location">
    <subcellularLocation>
        <location evidence="1">Cell membrane</location>
        <topology evidence="1">Single-pass membrane protein</topology>
    </subcellularLocation>
    <subcellularLocation>
        <location evidence="2">Membrane</location>
        <topology evidence="2">Single-pass type I membrane protein</topology>
    </subcellularLocation>
</comment>
<feature type="domain" description="EGF-like" evidence="20">
    <location>
        <begin position="4465"/>
        <end position="4501"/>
    </location>
</feature>
<feature type="domain" description="Cadherin" evidence="21">
    <location>
        <begin position="33"/>
        <end position="147"/>
    </location>
</feature>
<evidence type="ECO:0000313" key="23">
    <source>
        <dbReference type="Proteomes" id="UP000324632"/>
    </source>
</evidence>
<dbReference type="SMART" id="SM00179">
    <property type="entry name" value="EGF_CA"/>
    <property type="match status" value="4"/>
</dbReference>
<keyword evidence="11 17" id="KW-0472">Membrane</keyword>
<feature type="domain" description="Cadherin" evidence="21">
    <location>
        <begin position="1977"/>
        <end position="2081"/>
    </location>
</feature>
<feature type="domain" description="Cadherin" evidence="21">
    <location>
        <begin position="3439"/>
        <end position="3540"/>
    </location>
</feature>
<name>A0A5A9PKV5_9TELE</name>
<keyword evidence="10 17" id="KW-1133">Transmembrane helix</keyword>
<keyword evidence="8 14" id="KW-0106">Calcium</keyword>
<feature type="domain" description="Cadherin" evidence="21">
    <location>
        <begin position="1041"/>
        <end position="1250"/>
    </location>
</feature>
<feature type="domain" description="Cadherin" evidence="21">
    <location>
        <begin position="1469"/>
        <end position="1589"/>
    </location>
</feature>
<evidence type="ECO:0000256" key="11">
    <source>
        <dbReference type="ARBA" id="ARBA00023136"/>
    </source>
</evidence>
<feature type="domain" description="Cadherin" evidence="21">
    <location>
        <begin position="574"/>
        <end position="669"/>
    </location>
</feature>
<dbReference type="FunFam" id="2.60.40.60:FF:000075">
    <property type="entry name" value="FAT atypical cadherin 1"/>
    <property type="match status" value="1"/>
</dbReference>
<protein>
    <submittedName>
        <fullName evidence="22">Protocadherin Fat 1</fullName>
    </submittedName>
</protein>
<dbReference type="FunFam" id="2.60.40.60:FF:000064">
    <property type="entry name" value="FAT atypical cadherin 1"/>
    <property type="match status" value="1"/>
</dbReference>
<dbReference type="InterPro" id="IPR049883">
    <property type="entry name" value="NOTCH1_EGF-like"/>
</dbReference>
<dbReference type="FunFam" id="2.60.40.60:FF:000039">
    <property type="entry name" value="FAT atypical cadherin 3"/>
    <property type="match status" value="1"/>
</dbReference>
<dbReference type="InterPro" id="IPR001881">
    <property type="entry name" value="EGF-like_Ca-bd_dom"/>
</dbReference>
<keyword evidence="5 17" id="KW-0812">Transmembrane</keyword>
<dbReference type="Gene3D" id="2.60.40.60">
    <property type="entry name" value="Cadherins"/>
    <property type="match status" value="35"/>
</dbReference>
<dbReference type="FunFam" id="2.60.40.60:FF:000026">
    <property type="entry name" value="FAT atypical cadherin 1"/>
    <property type="match status" value="2"/>
</dbReference>
<evidence type="ECO:0000256" key="15">
    <source>
        <dbReference type="PROSITE-ProRule" id="PRU00076"/>
    </source>
</evidence>
<keyword evidence="13" id="KW-0325">Glycoprotein</keyword>
<dbReference type="SMART" id="SM00282">
    <property type="entry name" value="LamG"/>
    <property type="match status" value="1"/>
</dbReference>
<evidence type="ECO:0000256" key="7">
    <source>
        <dbReference type="ARBA" id="ARBA00022737"/>
    </source>
</evidence>
<dbReference type="FunFam" id="2.10.25.10:FF:000152">
    <property type="entry name" value="FAT atypical cadherin 1"/>
    <property type="match status" value="1"/>
</dbReference>
<dbReference type="FunFam" id="2.60.40.60:FF:000053">
    <property type="entry name" value="FAT atypical cadherin 3"/>
    <property type="match status" value="1"/>
</dbReference>
<feature type="domain" description="Cadherin" evidence="21">
    <location>
        <begin position="2082"/>
        <end position="2179"/>
    </location>
</feature>
<feature type="compositionally biased region" description="Polar residues" evidence="16">
    <location>
        <begin position="4636"/>
        <end position="4645"/>
    </location>
</feature>
<dbReference type="PRINTS" id="PR00205">
    <property type="entry name" value="CADHERIN"/>
</dbReference>
<feature type="domain" description="Laminin G" evidence="19">
    <location>
        <begin position="4207"/>
        <end position="4384"/>
    </location>
</feature>
<evidence type="ECO:0000256" key="10">
    <source>
        <dbReference type="ARBA" id="ARBA00022989"/>
    </source>
</evidence>
<comment type="caution">
    <text evidence="22">The sequence shown here is derived from an EMBL/GenBank/DDBJ whole genome shotgun (WGS) entry which is preliminary data.</text>
</comment>
<gene>
    <name evidence="22" type="ORF">E1301_Tti007096</name>
</gene>
<feature type="region of interest" description="Disordered" evidence="16">
    <location>
        <begin position="4804"/>
        <end position="4867"/>
    </location>
</feature>
<dbReference type="FunFam" id="2.60.40.60:FF:000065">
    <property type="entry name" value="FAT atypical cadherin 1"/>
    <property type="match status" value="1"/>
</dbReference>
<feature type="region of interest" description="Disordered" evidence="16">
    <location>
        <begin position="4683"/>
        <end position="4705"/>
    </location>
</feature>
<dbReference type="FunFam" id="2.60.40.60:FF:000058">
    <property type="entry name" value="FAT atypical cadherin 3"/>
    <property type="match status" value="1"/>
</dbReference>
<feature type="disulfide bond" evidence="15">
    <location>
        <begin position="4416"/>
        <end position="4425"/>
    </location>
</feature>
<feature type="domain" description="Cadherin" evidence="21">
    <location>
        <begin position="148"/>
        <end position="255"/>
    </location>
</feature>
<dbReference type="FunFam" id="2.60.40.60:FF:000071">
    <property type="entry name" value="FAT atypical cadherin 1"/>
    <property type="match status" value="1"/>
</dbReference>
<dbReference type="FunFam" id="2.10.25.10:FF:000151">
    <property type="entry name" value="FAT atypical cadherin 4"/>
    <property type="match status" value="1"/>
</dbReference>
<feature type="domain" description="Cadherin" evidence="21">
    <location>
        <begin position="2394"/>
        <end position="2495"/>
    </location>
</feature>
<evidence type="ECO:0000313" key="22">
    <source>
        <dbReference type="EMBL" id="KAA0722448.1"/>
    </source>
</evidence>
<evidence type="ECO:0000256" key="6">
    <source>
        <dbReference type="ARBA" id="ARBA00022729"/>
    </source>
</evidence>
<feature type="domain" description="Cadherin" evidence="21">
    <location>
        <begin position="1357"/>
        <end position="1467"/>
    </location>
</feature>
<evidence type="ECO:0000256" key="16">
    <source>
        <dbReference type="SAM" id="MobiDB-lite"/>
    </source>
</evidence>
<reference evidence="22 23" key="1">
    <citation type="journal article" date="2019" name="Mol. Ecol. Resour.">
        <title>Chromosome-level genome assembly of Triplophysa tibetana, a fish adapted to the harsh high-altitude environment of the Tibetan Plateau.</title>
        <authorList>
            <person name="Yang X."/>
            <person name="Liu H."/>
            <person name="Ma Z."/>
            <person name="Zou Y."/>
            <person name="Zou M."/>
            <person name="Mao Y."/>
            <person name="Li X."/>
            <person name="Wang H."/>
            <person name="Chen T."/>
            <person name="Wang W."/>
            <person name="Yang R."/>
        </authorList>
    </citation>
    <scope>NUCLEOTIDE SEQUENCE [LARGE SCALE GENOMIC DNA]</scope>
    <source>
        <strain evidence="22">TTIB1903HZAU</strain>
        <tissue evidence="22">Muscle</tissue>
    </source>
</reference>
<dbReference type="EMBL" id="SOYY01000004">
    <property type="protein sequence ID" value="KAA0722448.1"/>
    <property type="molecule type" value="Genomic_DNA"/>
</dbReference>
<organism evidence="22 23">
    <name type="scientific">Triplophysa tibetana</name>
    <dbReference type="NCBI Taxonomy" id="1572043"/>
    <lineage>
        <taxon>Eukaryota</taxon>
        <taxon>Metazoa</taxon>
        <taxon>Chordata</taxon>
        <taxon>Craniata</taxon>
        <taxon>Vertebrata</taxon>
        <taxon>Euteleostomi</taxon>
        <taxon>Actinopterygii</taxon>
        <taxon>Neopterygii</taxon>
        <taxon>Teleostei</taxon>
        <taxon>Ostariophysi</taxon>
        <taxon>Cypriniformes</taxon>
        <taxon>Nemacheilidae</taxon>
        <taxon>Triplophysa</taxon>
    </lineage>
</organism>
<evidence type="ECO:0000256" key="9">
    <source>
        <dbReference type="ARBA" id="ARBA00022889"/>
    </source>
</evidence>
<feature type="domain" description="Cadherin" evidence="21">
    <location>
        <begin position="3541"/>
        <end position="3645"/>
    </location>
</feature>
<dbReference type="FunFam" id="2.60.40.60:FF:000067">
    <property type="entry name" value="FAT atypical cadherin 1"/>
    <property type="match status" value="1"/>
</dbReference>
<feature type="domain" description="Cadherin" evidence="21">
    <location>
        <begin position="2597"/>
        <end position="2697"/>
    </location>
</feature>
<feature type="compositionally biased region" description="Basic and acidic residues" evidence="16">
    <location>
        <begin position="1678"/>
        <end position="1689"/>
    </location>
</feature>
<feature type="transmembrane region" description="Helical" evidence="17">
    <location>
        <begin position="4560"/>
        <end position="4580"/>
    </location>
</feature>
<dbReference type="FunFam" id="2.60.40.60:FF:000015">
    <property type="entry name" value="FAT atypical cadherin 1"/>
    <property type="match status" value="1"/>
</dbReference>
<dbReference type="GO" id="GO:0009653">
    <property type="term" value="P:anatomical structure morphogenesis"/>
    <property type="evidence" value="ECO:0007669"/>
    <property type="project" value="UniProtKB-ARBA"/>
</dbReference>
<dbReference type="FunFam" id="2.60.40.60:FF:000041">
    <property type="entry name" value="FAT atypical cadherin 1"/>
    <property type="match status" value="1"/>
</dbReference>
<evidence type="ECO:0000259" key="19">
    <source>
        <dbReference type="PROSITE" id="PS50025"/>
    </source>
</evidence>
<evidence type="ECO:0000256" key="2">
    <source>
        <dbReference type="ARBA" id="ARBA00004479"/>
    </source>
</evidence>
<dbReference type="CDD" id="cd00054">
    <property type="entry name" value="EGF_CA"/>
    <property type="match status" value="4"/>
</dbReference>
<evidence type="ECO:0000256" key="3">
    <source>
        <dbReference type="ARBA" id="ARBA00022475"/>
    </source>
</evidence>
<dbReference type="FunFam" id="2.60.40.60:FF:000021">
    <property type="entry name" value="FAT atypical cadherin 1"/>
    <property type="match status" value="2"/>
</dbReference>
<dbReference type="SUPFAM" id="SSF57196">
    <property type="entry name" value="EGF/Laminin"/>
    <property type="match status" value="4"/>
</dbReference>
<dbReference type="SMART" id="SM00181">
    <property type="entry name" value="EGF"/>
    <property type="match status" value="4"/>
</dbReference>
<dbReference type="PANTHER" id="PTHR24026:SF42">
    <property type="entry name" value="PROTOCADHERIN FAT 1"/>
    <property type="match status" value="1"/>
</dbReference>
<dbReference type="Pfam" id="PF00008">
    <property type="entry name" value="EGF"/>
    <property type="match status" value="2"/>
</dbReference>
<dbReference type="PANTHER" id="PTHR24026">
    <property type="entry name" value="FAT ATYPICAL CADHERIN-RELATED"/>
    <property type="match status" value="1"/>
</dbReference>
<dbReference type="Proteomes" id="UP000324632">
    <property type="component" value="Chromosome 4"/>
</dbReference>